<accession>A0A1F6BJU9</accession>
<proteinExistence type="predicted"/>
<dbReference type="Proteomes" id="UP000176228">
    <property type="component" value="Unassembled WGS sequence"/>
</dbReference>
<dbReference type="EMBL" id="MFJU01000004">
    <property type="protein sequence ID" value="OGG37195.1"/>
    <property type="molecule type" value="Genomic_DNA"/>
</dbReference>
<dbReference type="AlphaFoldDB" id="A0A1F6BJU9"/>
<protein>
    <submittedName>
        <fullName evidence="1">Uncharacterized protein</fullName>
    </submittedName>
</protein>
<reference evidence="1 2" key="1">
    <citation type="journal article" date="2016" name="Nat. Commun.">
        <title>Thousands of microbial genomes shed light on interconnected biogeochemical processes in an aquifer system.</title>
        <authorList>
            <person name="Anantharaman K."/>
            <person name="Brown C.T."/>
            <person name="Hug L.A."/>
            <person name="Sharon I."/>
            <person name="Castelle C.J."/>
            <person name="Probst A.J."/>
            <person name="Thomas B.C."/>
            <person name="Singh A."/>
            <person name="Wilkins M.J."/>
            <person name="Karaoz U."/>
            <person name="Brodie E.L."/>
            <person name="Williams K.H."/>
            <person name="Hubbard S.S."/>
            <person name="Banfield J.F."/>
        </authorList>
    </citation>
    <scope>NUCLEOTIDE SEQUENCE [LARGE SCALE GENOMIC DNA]</scope>
</reference>
<dbReference type="STRING" id="1798391.A2968_05170"/>
<evidence type="ECO:0000313" key="1">
    <source>
        <dbReference type="EMBL" id="OGG37195.1"/>
    </source>
</evidence>
<comment type="caution">
    <text evidence="1">The sequence shown here is derived from an EMBL/GenBank/DDBJ whole genome shotgun (WGS) entry which is preliminary data.</text>
</comment>
<name>A0A1F6BJU9_9BACT</name>
<gene>
    <name evidence="1" type="ORF">A2968_05170</name>
</gene>
<sequence>MTTKNEFNDQINKILLMKLKTLILKNLRNEDLPEFNELVKQNNANILLQFANSRIPDLGNQLFNEIYNLKQRLESSIK</sequence>
<evidence type="ECO:0000313" key="2">
    <source>
        <dbReference type="Proteomes" id="UP000176228"/>
    </source>
</evidence>
<organism evidence="1 2">
    <name type="scientific">Candidatus Gottesmanbacteria bacterium RIFCSPLOWO2_01_FULL_42_22</name>
    <dbReference type="NCBI Taxonomy" id="1798391"/>
    <lineage>
        <taxon>Bacteria</taxon>
        <taxon>Candidatus Gottesmaniibacteriota</taxon>
    </lineage>
</organism>